<proteinExistence type="predicted"/>
<evidence type="ECO:0000313" key="2">
    <source>
        <dbReference type="Proteomes" id="UP000010552"/>
    </source>
</evidence>
<sequence length="77" mass="8813">MQRRTATCLFYGRETRMETVEISTKPETPSRKHLVATSPQVLDQSIDNKVQTEDLGVQHPTWSLIAETLRENQDVIS</sequence>
<evidence type="ECO:0000313" key="1">
    <source>
        <dbReference type="EMBL" id="ELK01302.1"/>
    </source>
</evidence>
<dbReference type="InParanoid" id="L5JQT5"/>
<gene>
    <name evidence="1" type="ORF">PAL_GLEAN10013436</name>
</gene>
<dbReference type="EMBL" id="KB031152">
    <property type="protein sequence ID" value="ELK01302.1"/>
    <property type="molecule type" value="Genomic_DNA"/>
</dbReference>
<organism evidence="1 2">
    <name type="scientific">Pteropus alecto</name>
    <name type="common">Black flying fox</name>
    <dbReference type="NCBI Taxonomy" id="9402"/>
    <lineage>
        <taxon>Eukaryota</taxon>
        <taxon>Metazoa</taxon>
        <taxon>Chordata</taxon>
        <taxon>Craniata</taxon>
        <taxon>Vertebrata</taxon>
        <taxon>Euteleostomi</taxon>
        <taxon>Mammalia</taxon>
        <taxon>Eutheria</taxon>
        <taxon>Laurasiatheria</taxon>
        <taxon>Chiroptera</taxon>
        <taxon>Yinpterochiroptera</taxon>
        <taxon>Pteropodoidea</taxon>
        <taxon>Pteropodidae</taxon>
        <taxon>Pteropodinae</taxon>
        <taxon>Pteropus</taxon>
    </lineage>
</organism>
<accession>L5JQT5</accession>
<dbReference type="AlphaFoldDB" id="L5JQT5"/>
<protein>
    <submittedName>
        <fullName evidence="1">Uncharacterized protein</fullName>
    </submittedName>
</protein>
<dbReference type="Proteomes" id="UP000010552">
    <property type="component" value="Unassembled WGS sequence"/>
</dbReference>
<keyword evidence="2" id="KW-1185">Reference proteome</keyword>
<reference evidence="2" key="1">
    <citation type="journal article" date="2013" name="Science">
        <title>Comparative analysis of bat genomes provides insight into the evolution of flight and immunity.</title>
        <authorList>
            <person name="Zhang G."/>
            <person name="Cowled C."/>
            <person name="Shi Z."/>
            <person name="Huang Z."/>
            <person name="Bishop-Lilly K.A."/>
            <person name="Fang X."/>
            <person name="Wynne J.W."/>
            <person name="Xiong Z."/>
            <person name="Baker M.L."/>
            <person name="Zhao W."/>
            <person name="Tachedjian M."/>
            <person name="Zhu Y."/>
            <person name="Zhou P."/>
            <person name="Jiang X."/>
            <person name="Ng J."/>
            <person name="Yang L."/>
            <person name="Wu L."/>
            <person name="Xiao J."/>
            <person name="Feng Y."/>
            <person name="Chen Y."/>
            <person name="Sun X."/>
            <person name="Zhang Y."/>
            <person name="Marsh G.A."/>
            <person name="Crameri G."/>
            <person name="Broder C.C."/>
            <person name="Frey K.G."/>
            <person name="Wang L.F."/>
            <person name="Wang J."/>
        </authorList>
    </citation>
    <scope>NUCLEOTIDE SEQUENCE [LARGE SCALE GENOMIC DNA]</scope>
</reference>
<name>L5JQT5_PTEAL</name>